<evidence type="ECO:0000256" key="1">
    <source>
        <dbReference type="SAM" id="Phobius"/>
    </source>
</evidence>
<feature type="transmembrane region" description="Helical" evidence="1">
    <location>
        <begin position="18"/>
        <end position="38"/>
    </location>
</feature>
<keyword evidence="1" id="KW-0812">Transmembrane</keyword>
<dbReference type="InterPro" id="IPR032710">
    <property type="entry name" value="NTF2-like_dom_sf"/>
</dbReference>
<dbReference type="Proteomes" id="UP001300763">
    <property type="component" value="Unassembled WGS sequence"/>
</dbReference>
<keyword evidence="3" id="KW-1185">Reference proteome</keyword>
<accession>A0ABT5SX29</accession>
<keyword evidence="1" id="KW-0472">Membrane</keyword>
<organism evidence="2 3">
    <name type="scientific">Actinomycetospora lemnae</name>
    <dbReference type="NCBI Taxonomy" id="3019891"/>
    <lineage>
        <taxon>Bacteria</taxon>
        <taxon>Bacillati</taxon>
        <taxon>Actinomycetota</taxon>
        <taxon>Actinomycetes</taxon>
        <taxon>Pseudonocardiales</taxon>
        <taxon>Pseudonocardiaceae</taxon>
        <taxon>Actinomycetospora</taxon>
    </lineage>
</organism>
<evidence type="ECO:0000313" key="3">
    <source>
        <dbReference type="Proteomes" id="UP001300763"/>
    </source>
</evidence>
<reference evidence="2 3" key="1">
    <citation type="submission" date="2023-02" db="EMBL/GenBank/DDBJ databases">
        <title>Genome sequencing required for Actinomycetospora new species description.</title>
        <authorList>
            <person name="Saimee Y."/>
            <person name="Duangmal K."/>
        </authorList>
    </citation>
    <scope>NUCLEOTIDE SEQUENCE [LARGE SCALE GENOMIC DNA]</scope>
    <source>
        <strain evidence="2 3">DW7H6</strain>
    </source>
</reference>
<evidence type="ECO:0000313" key="2">
    <source>
        <dbReference type="EMBL" id="MDD7967281.1"/>
    </source>
</evidence>
<proteinExistence type="predicted"/>
<sequence length="201" mass="20578">MLGRFRDGALADRLRPGIVMPVVLVVALVLLVVAGALLGARAAAVGRAAVGDTGPVLAGVELPADGSAGPPTVVLSAPAAAHPQAAAVRDLVQRWTDARNAGDLAAYRATLVPAARVDATTFTDTARTQRVGSVVIRRLDPVAGGEIVVPLGYVTTQDPAVAPPDVRVPRLCWQISAVVETAGGTPRLVEPRPGSQLRTPC</sequence>
<protein>
    <recommendedName>
        <fullName evidence="4">Conjugative transposon protein TcpC</fullName>
    </recommendedName>
</protein>
<dbReference type="EMBL" id="JAQZAO010000007">
    <property type="protein sequence ID" value="MDD7967281.1"/>
    <property type="molecule type" value="Genomic_DNA"/>
</dbReference>
<dbReference type="SUPFAM" id="SSF54427">
    <property type="entry name" value="NTF2-like"/>
    <property type="match status" value="1"/>
</dbReference>
<keyword evidence="1" id="KW-1133">Transmembrane helix</keyword>
<dbReference type="RefSeq" id="WP_274201804.1">
    <property type="nucleotide sequence ID" value="NZ_JAQZAO010000007.1"/>
</dbReference>
<comment type="caution">
    <text evidence="2">The sequence shown here is derived from an EMBL/GenBank/DDBJ whole genome shotgun (WGS) entry which is preliminary data.</text>
</comment>
<evidence type="ECO:0008006" key="4">
    <source>
        <dbReference type="Google" id="ProtNLM"/>
    </source>
</evidence>
<name>A0ABT5SX29_9PSEU</name>
<gene>
    <name evidence="2" type="ORF">PGB27_18240</name>
</gene>